<feature type="short sequence motif" description="HXTX 1" evidence="2">
    <location>
        <begin position="34"/>
        <end position="37"/>
    </location>
</feature>
<dbReference type="EMBL" id="QKYD01000128">
    <property type="protein sequence ID" value="REI20382.1"/>
    <property type="molecule type" value="Genomic_DNA"/>
</dbReference>
<dbReference type="InterPro" id="IPR009097">
    <property type="entry name" value="Cyclic_Pdiesterase"/>
</dbReference>
<dbReference type="OrthoDB" id="1524661at2"/>
<keyword evidence="3" id="KW-0436">Ligase</keyword>
<evidence type="ECO:0000256" key="2">
    <source>
        <dbReference type="HAMAP-Rule" id="MF_01444"/>
    </source>
</evidence>
<dbReference type="GeneID" id="48057924"/>
<evidence type="ECO:0000313" key="6">
    <source>
        <dbReference type="Proteomes" id="UP000256337"/>
    </source>
</evidence>
<dbReference type="InterPro" id="IPR050580">
    <property type="entry name" value="2H_phosphoesterase_YjcG-like"/>
</dbReference>
<evidence type="ECO:0000313" key="3">
    <source>
        <dbReference type="EMBL" id="MBH9581519.1"/>
    </source>
</evidence>
<dbReference type="Proteomes" id="UP000597038">
    <property type="component" value="Unassembled WGS sequence"/>
</dbReference>
<dbReference type="Gene3D" id="3.90.1140.10">
    <property type="entry name" value="Cyclic phosphodiesterase"/>
    <property type="match status" value="1"/>
</dbReference>
<dbReference type="Proteomes" id="UP000256562">
    <property type="component" value="Unassembled WGS sequence"/>
</dbReference>
<accession>A0A2K3Z852</accession>
<comment type="similarity">
    <text evidence="2">Belongs to the 2H phosphoesterase superfamily. YjcG family.</text>
</comment>
<dbReference type="Proteomes" id="UP000256337">
    <property type="component" value="Unassembled WGS sequence"/>
</dbReference>
<feature type="active site" description="Proton donor" evidence="2">
    <location>
        <position position="34"/>
    </location>
</feature>
<dbReference type="KEGG" id="sfq:C7J90_06770"/>
<proteinExistence type="inferred from homology"/>
<dbReference type="PANTHER" id="PTHR40037:SF1">
    <property type="entry name" value="PHOSPHOESTERASE SAOUHSC_00951-RELATED"/>
    <property type="match status" value="1"/>
</dbReference>
<dbReference type="RefSeq" id="WP_103210341.1">
    <property type="nucleotide sequence ID" value="NZ_CAJUZQ010000030.1"/>
</dbReference>
<protein>
    <recommendedName>
        <fullName evidence="2">Putative phosphoesterase DOS76_08920</fullName>
        <ecNumber evidence="2">3.1.-.-</ecNumber>
    </recommendedName>
</protein>
<dbReference type="AlphaFoldDB" id="A0A2K3Z852"/>
<comment type="caution">
    <text evidence="4">The sequence shown here is derived from an EMBL/GenBank/DDBJ whole genome shotgun (WGS) entry which is preliminary data.</text>
</comment>
<dbReference type="EMBL" id="JAEDAQ010000015">
    <property type="protein sequence ID" value="MBH9581519.1"/>
    <property type="molecule type" value="Genomic_DNA"/>
</dbReference>
<keyword evidence="1 2" id="KW-0378">Hydrolase</keyword>
<dbReference type="SUPFAM" id="SSF55144">
    <property type="entry name" value="LigT-like"/>
    <property type="match status" value="1"/>
</dbReference>
<evidence type="ECO:0000256" key="1">
    <source>
        <dbReference type="ARBA" id="ARBA00022801"/>
    </source>
</evidence>
<organism evidence="4 7">
    <name type="scientific">Staphylococcus felis</name>
    <dbReference type="NCBI Taxonomy" id="46127"/>
    <lineage>
        <taxon>Bacteria</taxon>
        <taxon>Bacillati</taxon>
        <taxon>Bacillota</taxon>
        <taxon>Bacilli</taxon>
        <taxon>Bacillales</taxon>
        <taxon>Staphylococcaceae</taxon>
        <taxon>Staphylococcus</taxon>
    </lineage>
</organism>
<reference evidence="3 8" key="2">
    <citation type="submission" date="2020-12" db="EMBL/GenBank/DDBJ databases">
        <title>Genomic analysis of Staphylococcus felis from a cat with skin infection.</title>
        <authorList>
            <person name="Aslantas O."/>
            <person name="Keskin O."/>
            <person name="Buyukaltay K."/>
            <person name="Gullu Yucetepe A."/>
        </authorList>
    </citation>
    <scope>NUCLEOTIDE SEQUENCE [LARGE SCALE GENOMIC DNA]</scope>
    <source>
        <strain evidence="3 8">HARRANVET</strain>
    </source>
</reference>
<keyword evidence="8" id="KW-1185">Reference proteome</keyword>
<name>A0A2K3Z852_9STAP</name>
<evidence type="ECO:0000313" key="8">
    <source>
        <dbReference type="Proteomes" id="UP000597038"/>
    </source>
</evidence>
<dbReference type="HAMAP" id="MF_01444">
    <property type="entry name" value="2H_phosphoesterase_YjcG"/>
    <property type="match status" value="1"/>
</dbReference>
<evidence type="ECO:0000313" key="4">
    <source>
        <dbReference type="EMBL" id="REH98859.1"/>
    </source>
</evidence>
<feature type="active site" description="Proton acceptor" evidence="2">
    <location>
        <position position="115"/>
    </location>
</feature>
<feature type="short sequence motif" description="HXTX 2" evidence="2">
    <location>
        <begin position="115"/>
        <end position="118"/>
    </location>
</feature>
<dbReference type="InterPro" id="IPR022932">
    <property type="entry name" value="YjcG"/>
</dbReference>
<reference evidence="6 7" key="1">
    <citation type="journal article" date="2018" name="Vet. Microbiol.">
        <title>Characterisation of Staphylococcus felis isolated from cats using whole genome sequencing.</title>
        <authorList>
            <person name="Worthing K."/>
            <person name="Pang S."/>
            <person name="Trott D.J."/>
            <person name="Abraham S."/>
            <person name="Coombs G.W."/>
            <person name="Jordan D."/>
            <person name="McIntyre L."/>
            <person name="Davies M.R."/>
            <person name="Norris J."/>
        </authorList>
    </citation>
    <scope>NUCLEOTIDE SEQUENCE [LARGE SCALE GENOMIC DNA]</scope>
    <source>
        <strain evidence="5 6">F25</strain>
        <strain evidence="4 7">F9</strain>
    </source>
</reference>
<gene>
    <name evidence="5" type="ORF">DOS76_08920</name>
    <name evidence="4" type="ORF">DOS83_03030</name>
    <name evidence="3" type="ORF">I9026_09045</name>
</gene>
<dbReference type="Pfam" id="PF13563">
    <property type="entry name" value="2_5_RNA_ligase2"/>
    <property type="match status" value="1"/>
</dbReference>
<dbReference type="PANTHER" id="PTHR40037">
    <property type="entry name" value="PHOSPHOESTERASE YJCG-RELATED"/>
    <property type="match status" value="1"/>
</dbReference>
<dbReference type="GO" id="GO:0016874">
    <property type="term" value="F:ligase activity"/>
    <property type="evidence" value="ECO:0007669"/>
    <property type="project" value="UniProtKB-KW"/>
</dbReference>
<dbReference type="EMBL" id="QKXQ01000130">
    <property type="protein sequence ID" value="REH98859.1"/>
    <property type="molecule type" value="Genomic_DNA"/>
</dbReference>
<dbReference type="NCBIfam" id="NF010223">
    <property type="entry name" value="PRK13679.1"/>
    <property type="match status" value="1"/>
</dbReference>
<evidence type="ECO:0000313" key="5">
    <source>
        <dbReference type="EMBL" id="REI20382.1"/>
    </source>
</evidence>
<dbReference type="EC" id="3.1.-.-" evidence="2"/>
<sequence>MILGLALIPSQNFQDDINAYRKRYDKHYTKIQPHITIKSSFEVDDSELEKVKSEIRTRLEGSEPVEVHATKASNFAPTTNVIYFKVEKTPGLESLFSAFDTEDFYGVAEHPFVPHFTIAQGLTSQEFEDIYGQVRLAGIDYKETISTLSLMQFNQEEDRWEEIETYHLG</sequence>
<evidence type="ECO:0000313" key="7">
    <source>
        <dbReference type="Proteomes" id="UP000256562"/>
    </source>
</evidence>
<dbReference type="GO" id="GO:0016788">
    <property type="term" value="F:hydrolase activity, acting on ester bonds"/>
    <property type="evidence" value="ECO:0007669"/>
    <property type="project" value="UniProtKB-UniRule"/>
</dbReference>